<evidence type="ECO:0000313" key="3">
    <source>
        <dbReference type="Proteomes" id="UP001259832"/>
    </source>
</evidence>
<feature type="region of interest" description="Disordered" evidence="1">
    <location>
        <begin position="273"/>
        <end position="296"/>
    </location>
</feature>
<name>A0AAD9GL08_9STRA</name>
<organism evidence="2 3">
    <name type="scientific">Phytophthora citrophthora</name>
    <dbReference type="NCBI Taxonomy" id="4793"/>
    <lineage>
        <taxon>Eukaryota</taxon>
        <taxon>Sar</taxon>
        <taxon>Stramenopiles</taxon>
        <taxon>Oomycota</taxon>
        <taxon>Peronosporomycetes</taxon>
        <taxon>Peronosporales</taxon>
        <taxon>Peronosporaceae</taxon>
        <taxon>Phytophthora</taxon>
    </lineage>
</organism>
<feature type="compositionally biased region" description="Basic and acidic residues" evidence="1">
    <location>
        <begin position="277"/>
        <end position="293"/>
    </location>
</feature>
<evidence type="ECO:0000256" key="1">
    <source>
        <dbReference type="SAM" id="MobiDB-lite"/>
    </source>
</evidence>
<comment type="caution">
    <text evidence="2">The sequence shown here is derived from an EMBL/GenBank/DDBJ whole genome shotgun (WGS) entry which is preliminary data.</text>
</comment>
<accession>A0AAD9GL08</accession>
<dbReference type="EMBL" id="JASMQC010000015">
    <property type="protein sequence ID" value="KAK1940021.1"/>
    <property type="molecule type" value="Genomic_DNA"/>
</dbReference>
<reference evidence="2" key="1">
    <citation type="submission" date="2023-08" db="EMBL/GenBank/DDBJ databases">
        <title>Reference Genome Resource for the Citrus Pathogen Phytophthora citrophthora.</title>
        <authorList>
            <person name="Moller H."/>
            <person name="Coetzee B."/>
            <person name="Rose L.J."/>
            <person name="Van Niekerk J.M."/>
        </authorList>
    </citation>
    <scope>NUCLEOTIDE SEQUENCE</scope>
    <source>
        <strain evidence="2">STE-U-9442</strain>
    </source>
</reference>
<dbReference type="Proteomes" id="UP001259832">
    <property type="component" value="Unassembled WGS sequence"/>
</dbReference>
<keyword evidence="3" id="KW-1185">Reference proteome</keyword>
<proteinExistence type="predicted"/>
<gene>
    <name evidence="2" type="ORF">P3T76_008344</name>
</gene>
<evidence type="ECO:0000313" key="2">
    <source>
        <dbReference type="EMBL" id="KAK1940021.1"/>
    </source>
</evidence>
<sequence length="711" mass="78911">METMATSMADHLREQEYSRIRNSAKAMLTEPPVTEEAAAILADAYEAYERDETSPEEYLSIVTEQRGFTPVFTEHAVMINSGSYCSNTGLPIIIKAFLNDNNNAAVKDVLGHYRIVILDKIPSGGVLIHVRSTEDEAKLDGHEVNLMGRKFTIKRRSFLMNKFFLDVSGIHSVEEANAIFLALGVLGAHPLFLTPRDVNMETRVVTPTWRFYFGSETTPKCLVVDRCITHQLIYGRNLYLARGKRSIAGGPPVRATRRQSRYGVVLPFEDDYPSPNVRKEGRSHPHASHRNEPEPSVNTSALILAHKSSVNAASTKAGVSLESNHELGHEVMSSNPHGLTAHQERVDSSNADLEAVVSYTGAIEDAENQWTTQGDDIDMSKQLETGFKRLEPSFVHENPYTALYQPECEFEIVHPDPIEGVKAGVFIIPHLKTDEDNEYPRPTPSKKQATLTDHCDKDVELLLEEALLQSEQEAQLIKRGDQVAANVKRFKAAEALLKESKNMDLIVKSICEVPVAWTTAFLKDIALGGAQMMNLADIHLLNRVSAAEGMDDEKMRTFHDRISSLNLPVGNTREQYITYLKDAVDHLPTNQHNEWNILRWLSLFELLALGMCPSVFTQHRWMEVLMEHASEGLLHSHVKLISDGSLLKLLRSSLGNIILNAVNQEAPVSAIVQGLSALQASNLSSSDLAILSTNLLKFQSATPAIVAGTSN</sequence>
<dbReference type="AlphaFoldDB" id="A0AAD9GL08"/>
<protein>
    <submittedName>
        <fullName evidence="2">Uncharacterized protein</fullName>
    </submittedName>
</protein>